<organism evidence="1 2">
    <name type="scientific">Stomoxys calcitrans</name>
    <name type="common">Stable fly</name>
    <name type="synonym">Conops calcitrans</name>
    <dbReference type="NCBI Taxonomy" id="35570"/>
    <lineage>
        <taxon>Eukaryota</taxon>
        <taxon>Metazoa</taxon>
        <taxon>Ecdysozoa</taxon>
        <taxon>Arthropoda</taxon>
        <taxon>Hexapoda</taxon>
        <taxon>Insecta</taxon>
        <taxon>Pterygota</taxon>
        <taxon>Neoptera</taxon>
        <taxon>Endopterygota</taxon>
        <taxon>Diptera</taxon>
        <taxon>Brachycera</taxon>
        <taxon>Muscomorpha</taxon>
        <taxon>Muscoidea</taxon>
        <taxon>Muscidae</taxon>
        <taxon>Stomoxys</taxon>
    </lineage>
</organism>
<dbReference type="Proteomes" id="UP000095300">
    <property type="component" value="Unassembled WGS sequence"/>
</dbReference>
<dbReference type="AlphaFoldDB" id="A0A1I8P8M1"/>
<gene>
    <name evidence="1" type="primary">106095469</name>
</gene>
<reference evidence="1" key="1">
    <citation type="submission" date="2020-05" db="UniProtKB">
        <authorList>
            <consortium name="EnsemblMetazoa"/>
        </authorList>
    </citation>
    <scope>IDENTIFICATION</scope>
    <source>
        <strain evidence="1">USDA</strain>
    </source>
</reference>
<protein>
    <submittedName>
        <fullName evidence="1">Uncharacterized protein</fullName>
    </submittedName>
</protein>
<keyword evidence="2" id="KW-1185">Reference proteome</keyword>
<evidence type="ECO:0000313" key="1">
    <source>
        <dbReference type="EnsemblMetazoa" id="SCAU005852-PA"/>
    </source>
</evidence>
<sequence length="81" mass="9696">MQTPPYKPPQELQDILNKQATQRKRTAHLPKRNWIQRNPRAFQLTFITTSLLVLFSRPLYDIFFESSYPVSDSLAFEKRRE</sequence>
<dbReference type="EnsemblMetazoa" id="SCAU005852-RA">
    <property type="protein sequence ID" value="SCAU005852-PA"/>
    <property type="gene ID" value="SCAU005852"/>
</dbReference>
<name>A0A1I8P8M1_STOCA</name>
<dbReference type="STRING" id="35570.A0A1I8P8M1"/>
<evidence type="ECO:0000313" key="2">
    <source>
        <dbReference type="Proteomes" id="UP000095300"/>
    </source>
</evidence>
<accession>A0A1I8P8M1</accession>
<dbReference type="OrthoDB" id="13601at2759"/>
<proteinExistence type="predicted"/>
<dbReference type="KEGG" id="scac:106095469"/>
<dbReference type="VEuPathDB" id="VectorBase:SCAU005852"/>